<evidence type="ECO:0000256" key="1">
    <source>
        <dbReference type="ARBA" id="ARBA00004167"/>
    </source>
</evidence>
<evidence type="ECO:0000259" key="9">
    <source>
        <dbReference type="PROSITE" id="PS51387"/>
    </source>
</evidence>
<evidence type="ECO:0000256" key="5">
    <source>
        <dbReference type="ARBA" id="ARBA00022827"/>
    </source>
</evidence>
<dbReference type="InterPro" id="IPR016169">
    <property type="entry name" value="FAD-bd_PCMH_sub2"/>
</dbReference>
<dbReference type="PANTHER" id="PTHR10801">
    <property type="entry name" value="24-DEHYDROCHOLESTEROL REDUCTASE"/>
    <property type="match status" value="1"/>
</dbReference>
<evidence type="ECO:0000256" key="3">
    <source>
        <dbReference type="ARBA" id="ARBA00022630"/>
    </source>
</evidence>
<dbReference type="InterPro" id="IPR016166">
    <property type="entry name" value="FAD-bd_PCMH"/>
</dbReference>
<evidence type="ECO:0000256" key="4">
    <source>
        <dbReference type="ARBA" id="ARBA00022692"/>
    </source>
</evidence>
<dbReference type="Gene3D" id="3.30.465.10">
    <property type="match status" value="1"/>
</dbReference>
<sequence>MDQHDEAVATIAASVRAFHQKGERFRIYHGSTNSTRRLKRKRSEVVDTSGLTNVIKVDSERRIVIVEPNVPLDKLVEATMAHDMIPPVVPEFPGITVGGAAVGTAGESSSFKHGFVDATIDRFQIVLANGDVVFASKDENPELFGGIPSSFGTLGVITLIEMRLIPAKKYVALTYHPVTSFSEVISRTVELSKDHKIDFLDNIIFSRTKTALMTGVFSDNPNNQPIQRFSRARDQWFYIHAKRSVEKTGKPKTDIIPLADYLFRYDRGGFWTGRLAFKYFIFAPFDRFSRFCLDWFMHTRVMYQALHESGMSNSYVIQDLALPIDGAEKFLNWINEDLNIYPLWLCPLIQRPTGVMSPRVPVPARIEGESDLSLSEHQKPEVMLNIGVWGAGPRDREQFIAINRKLEKTVTDLGGIKWLYAQTYYTEEEFWNIYDRKAYDAIRAKYGASNMPSVYDKVKVDVEAERQARAQATRTQKLKNWLKKVWPVRGVYAVAKVIVAREYLLEKDKKKKA</sequence>
<dbReference type="GO" id="GO:0008202">
    <property type="term" value="P:steroid metabolic process"/>
    <property type="evidence" value="ECO:0007669"/>
    <property type="project" value="TreeGrafter"/>
</dbReference>
<dbReference type="PANTHER" id="PTHR10801:SF0">
    <property type="entry name" value="DELTA(24)-STEROL REDUCTASE"/>
    <property type="match status" value="1"/>
</dbReference>
<dbReference type="InterPro" id="IPR016164">
    <property type="entry name" value="FAD-linked_Oxase-like_C"/>
</dbReference>
<dbReference type="GO" id="GO:0000246">
    <property type="term" value="F:Delta24(24-1) sterol reductase activity"/>
    <property type="evidence" value="ECO:0007669"/>
    <property type="project" value="TreeGrafter"/>
</dbReference>
<evidence type="ECO:0000256" key="8">
    <source>
        <dbReference type="ARBA" id="ARBA00023136"/>
    </source>
</evidence>
<evidence type="ECO:0000256" key="6">
    <source>
        <dbReference type="ARBA" id="ARBA00022989"/>
    </source>
</evidence>
<dbReference type="PROSITE" id="PS51387">
    <property type="entry name" value="FAD_PCMH"/>
    <property type="match status" value="1"/>
</dbReference>
<dbReference type="GO" id="GO:0005737">
    <property type="term" value="C:cytoplasm"/>
    <property type="evidence" value="ECO:0007669"/>
    <property type="project" value="TreeGrafter"/>
</dbReference>
<comment type="caution">
    <text evidence="10">The sequence shown here is derived from an EMBL/GenBank/DDBJ whole genome shotgun (WGS) entry which is preliminary data.</text>
</comment>
<evidence type="ECO:0000256" key="2">
    <source>
        <dbReference type="ARBA" id="ARBA00012405"/>
    </source>
</evidence>
<evidence type="ECO:0000313" key="10">
    <source>
        <dbReference type="EMBL" id="TID27541.1"/>
    </source>
</evidence>
<keyword evidence="5" id="KW-0274">FAD</keyword>
<name>A0A4Z1PDG6_9PEZI</name>
<evidence type="ECO:0000313" key="11">
    <source>
        <dbReference type="Proteomes" id="UP000298493"/>
    </source>
</evidence>
<dbReference type="GO" id="GO:0016020">
    <property type="term" value="C:membrane"/>
    <property type="evidence" value="ECO:0007669"/>
    <property type="project" value="UniProtKB-SubCell"/>
</dbReference>
<gene>
    <name evidence="10" type="ORF">E6O75_ATG00308</name>
</gene>
<reference evidence="10 11" key="1">
    <citation type="submission" date="2019-04" db="EMBL/GenBank/DDBJ databases">
        <title>High contiguity whole genome sequence and gene annotation resource for two Venturia nashicola isolates.</title>
        <authorList>
            <person name="Prokchorchik M."/>
            <person name="Won K."/>
            <person name="Lee Y."/>
            <person name="Choi E.D."/>
            <person name="Segonzac C."/>
            <person name="Sohn K.H."/>
        </authorList>
    </citation>
    <scope>NUCLEOTIDE SEQUENCE [LARGE SCALE GENOMIC DNA]</scope>
    <source>
        <strain evidence="10 11">PRI2</strain>
    </source>
</reference>
<keyword evidence="7" id="KW-0560">Oxidoreductase</keyword>
<dbReference type="GO" id="GO:0071949">
    <property type="term" value="F:FAD binding"/>
    <property type="evidence" value="ECO:0007669"/>
    <property type="project" value="InterPro"/>
</dbReference>
<dbReference type="EC" id="1.3.1.72" evidence="2"/>
<dbReference type="EMBL" id="SNSC02000001">
    <property type="protein sequence ID" value="TID27541.1"/>
    <property type="molecule type" value="Genomic_DNA"/>
</dbReference>
<dbReference type="InterPro" id="IPR036318">
    <property type="entry name" value="FAD-bd_PCMH-like_sf"/>
</dbReference>
<dbReference type="InterPro" id="IPR040165">
    <property type="entry name" value="Diminuto-like"/>
</dbReference>
<keyword evidence="4" id="KW-0812">Transmembrane</keyword>
<dbReference type="SUPFAM" id="SSF55103">
    <property type="entry name" value="FAD-linked oxidases, C-terminal domain"/>
    <property type="match status" value="1"/>
</dbReference>
<dbReference type="STRING" id="86259.A0A4Z1PDG6"/>
<accession>A0A4Z1PDG6</accession>
<dbReference type="SUPFAM" id="SSF56176">
    <property type="entry name" value="FAD-binding/transporter-associated domain-like"/>
    <property type="match status" value="1"/>
</dbReference>
<keyword evidence="3" id="KW-0285">Flavoprotein</keyword>
<keyword evidence="8" id="KW-0472">Membrane</keyword>
<organism evidence="10 11">
    <name type="scientific">Venturia nashicola</name>
    <dbReference type="NCBI Taxonomy" id="86259"/>
    <lineage>
        <taxon>Eukaryota</taxon>
        <taxon>Fungi</taxon>
        <taxon>Dikarya</taxon>
        <taxon>Ascomycota</taxon>
        <taxon>Pezizomycotina</taxon>
        <taxon>Dothideomycetes</taxon>
        <taxon>Pleosporomycetidae</taxon>
        <taxon>Venturiales</taxon>
        <taxon>Venturiaceae</taxon>
        <taxon>Venturia</taxon>
    </lineage>
</organism>
<dbReference type="Proteomes" id="UP000298493">
    <property type="component" value="Unassembled WGS sequence"/>
</dbReference>
<dbReference type="InterPro" id="IPR006094">
    <property type="entry name" value="Oxid_FAD_bind_N"/>
</dbReference>
<comment type="subcellular location">
    <subcellularLocation>
        <location evidence="1">Membrane</location>
        <topology evidence="1">Single-pass membrane protein</topology>
    </subcellularLocation>
</comment>
<evidence type="ECO:0000256" key="7">
    <source>
        <dbReference type="ARBA" id="ARBA00023002"/>
    </source>
</evidence>
<keyword evidence="11" id="KW-1185">Reference proteome</keyword>
<feature type="domain" description="FAD-binding PCMH-type" evidence="9">
    <location>
        <begin position="1"/>
        <end position="167"/>
    </location>
</feature>
<dbReference type="AlphaFoldDB" id="A0A4Z1PDG6"/>
<dbReference type="Pfam" id="PF01565">
    <property type="entry name" value="FAD_binding_4"/>
    <property type="match status" value="1"/>
</dbReference>
<protein>
    <recommendedName>
        <fullName evidence="2">Delta(24)-sterol reductase</fullName>
        <ecNumber evidence="2">1.3.1.72</ecNumber>
    </recommendedName>
</protein>
<proteinExistence type="predicted"/>
<keyword evidence="6" id="KW-1133">Transmembrane helix</keyword>
<dbReference type="GO" id="GO:0050614">
    <property type="term" value="F:Delta24-sterol reductase activity"/>
    <property type="evidence" value="ECO:0007669"/>
    <property type="project" value="UniProtKB-EC"/>
</dbReference>